<name>X8CRV7_MYCIT</name>
<sequence>MHQCLFPQRFHTKSARLEYVHSTSRAPEQHLLDRAVEIVGVSVVTERIWLFF</sequence>
<dbReference type="Proteomes" id="UP000020825">
    <property type="component" value="Unassembled WGS sequence"/>
</dbReference>
<accession>X8CRV7</accession>
<evidence type="ECO:0000313" key="2">
    <source>
        <dbReference type="Proteomes" id="UP000020825"/>
    </source>
</evidence>
<protein>
    <submittedName>
        <fullName evidence="1">Uncharacterized protein</fullName>
    </submittedName>
</protein>
<organism evidence="1 2">
    <name type="scientific">Mycobacterium intracellulare 1956</name>
    <dbReference type="NCBI Taxonomy" id="1299331"/>
    <lineage>
        <taxon>Bacteria</taxon>
        <taxon>Bacillati</taxon>
        <taxon>Actinomycetota</taxon>
        <taxon>Actinomycetes</taxon>
        <taxon>Mycobacteriales</taxon>
        <taxon>Mycobacteriaceae</taxon>
        <taxon>Mycobacterium</taxon>
        <taxon>Mycobacterium avium complex (MAC)</taxon>
    </lineage>
</organism>
<gene>
    <name evidence="1" type="ORF">I550_2278</name>
</gene>
<reference evidence="1 2" key="1">
    <citation type="submission" date="2013-12" db="EMBL/GenBank/DDBJ databases">
        <authorList>
            <person name="Zelazny A."/>
            <person name="Olivier K."/>
            <person name="Holland S."/>
            <person name="Lenaerts A."/>
            <person name="Ordway D."/>
            <person name="DeGroote M.A."/>
            <person name="Parker T."/>
            <person name="Sizemore C."/>
            <person name="Tallon L.J."/>
            <person name="Sadzewicz L.K."/>
            <person name="Sengamalay N."/>
            <person name="Fraser C.M."/>
            <person name="Hine E."/>
            <person name="Shefchek K.A."/>
            <person name="Das S.P."/>
            <person name="Tettelin H."/>
        </authorList>
    </citation>
    <scope>NUCLEOTIDE SEQUENCE [LARGE SCALE GENOMIC DNA]</scope>
    <source>
        <strain evidence="1 2">1956</strain>
    </source>
</reference>
<dbReference type="EMBL" id="JAOG01000001">
    <property type="protein sequence ID" value="EUA59132.1"/>
    <property type="molecule type" value="Genomic_DNA"/>
</dbReference>
<dbReference type="AlphaFoldDB" id="X8CRV7"/>
<evidence type="ECO:0000313" key="1">
    <source>
        <dbReference type="EMBL" id="EUA59132.1"/>
    </source>
</evidence>
<proteinExistence type="predicted"/>
<comment type="caution">
    <text evidence="1">The sequence shown here is derived from an EMBL/GenBank/DDBJ whole genome shotgun (WGS) entry which is preliminary data.</text>
</comment>